<evidence type="ECO:0000313" key="2">
    <source>
        <dbReference type="Proteomes" id="UP000269708"/>
    </source>
</evidence>
<name>A0A3N4VAD8_9GAMM</name>
<evidence type="ECO:0000313" key="1">
    <source>
        <dbReference type="EMBL" id="RPE79952.1"/>
    </source>
</evidence>
<comment type="caution">
    <text evidence="1">The sequence shown here is derived from an EMBL/GenBank/DDBJ whole genome shotgun (WGS) entry which is preliminary data.</text>
</comment>
<dbReference type="Proteomes" id="UP000269708">
    <property type="component" value="Unassembled WGS sequence"/>
</dbReference>
<dbReference type="AlphaFoldDB" id="A0A3N4VAD8"/>
<dbReference type="EMBL" id="RKQN01000002">
    <property type="protein sequence ID" value="RPE79952.1"/>
    <property type="molecule type" value="Genomic_DNA"/>
</dbReference>
<accession>A0A3N4VAD8</accession>
<proteinExistence type="predicted"/>
<reference evidence="1 2" key="1">
    <citation type="submission" date="2018-11" db="EMBL/GenBank/DDBJ databases">
        <title>Genomic Encyclopedia of Type Strains, Phase IV (KMG-IV): sequencing the most valuable type-strain genomes for metagenomic binning, comparative biology and taxonomic classification.</title>
        <authorList>
            <person name="Goeker M."/>
        </authorList>
    </citation>
    <scope>NUCLEOTIDE SEQUENCE [LARGE SCALE GENOMIC DNA]</scope>
    <source>
        <strain evidence="1 2">DSM 25623</strain>
    </source>
</reference>
<sequence>MLANLRRFLRRLARQLEGRWRDCDASGRSIGELG</sequence>
<protein>
    <submittedName>
        <fullName evidence="1">Uncharacterized protein</fullName>
    </submittedName>
</protein>
<keyword evidence="2" id="KW-1185">Reference proteome</keyword>
<gene>
    <name evidence="1" type="ORF">EDC50_1782</name>
</gene>
<organism evidence="1 2">
    <name type="scientific">Vulcaniibacterium tengchongense</name>
    <dbReference type="NCBI Taxonomy" id="1273429"/>
    <lineage>
        <taxon>Bacteria</taxon>
        <taxon>Pseudomonadati</taxon>
        <taxon>Pseudomonadota</taxon>
        <taxon>Gammaproteobacteria</taxon>
        <taxon>Lysobacterales</taxon>
        <taxon>Lysobacteraceae</taxon>
        <taxon>Vulcaniibacterium</taxon>
    </lineage>
</organism>